<keyword evidence="4" id="KW-1185">Reference proteome</keyword>
<dbReference type="RefSeq" id="XP_025600111.1">
    <property type="nucleotide sequence ID" value="XM_025739868.1"/>
</dbReference>
<evidence type="ECO:0008006" key="5">
    <source>
        <dbReference type="Google" id="ProtNLM"/>
    </source>
</evidence>
<dbReference type="PANTHER" id="PTHR31836:SF25">
    <property type="entry name" value="RLPA-LIKE PROTEIN DOUBLE-PSI BETA-BARREL DOMAIN-CONTAINING PROTEIN"/>
    <property type="match status" value="1"/>
</dbReference>
<dbReference type="EMBL" id="KZ819287">
    <property type="protein sequence ID" value="PWN99832.1"/>
    <property type="molecule type" value="Genomic_DNA"/>
</dbReference>
<evidence type="ECO:0000256" key="2">
    <source>
        <dbReference type="SAM" id="MobiDB-lite"/>
    </source>
</evidence>
<dbReference type="InterPro" id="IPR036908">
    <property type="entry name" value="RlpA-like_sf"/>
</dbReference>
<dbReference type="SUPFAM" id="SSF50685">
    <property type="entry name" value="Barwin-like endoglucanases"/>
    <property type="match status" value="1"/>
</dbReference>
<dbReference type="CDD" id="cd22191">
    <property type="entry name" value="DPBB_RlpA_EXP_N-like"/>
    <property type="match status" value="1"/>
</dbReference>
<name>A0A316ZFY5_9BASI</name>
<protein>
    <recommendedName>
        <fullName evidence="5">RlpA-like protein double-psi beta-barrel domain-containing protein</fullName>
    </recommendedName>
</protein>
<accession>A0A316ZFY5</accession>
<dbReference type="GeneID" id="37267414"/>
<dbReference type="PANTHER" id="PTHR31836">
    <property type="match status" value="1"/>
</dbReference>
<dbReference type="Gene3D" id="2.40.40.10">
    <property type="entry name" value="RlpA-like domain"/>
    <property type="match status" value="1"/>
</dbReference>
<feature type="non-terminal residue" evidence="3">
    <location>
        <position position="1"/>
    </location>
</feature>
<dbReference type="AlphaFoldDB" id="A0A316ZFY5"/>
<reference evidence="3 4" key="1">
    <citation type="journal article" date="2018" name="Mol. Biol. Evol.">
        <title>Broad Genomic Sampling Reveals a Smut Pathogenic Ancestry of the Fungal Clade Ustilaginomycotina.</title>
        <authorList>
            <person name="Kijpornyongpan T."/>
            <person name="Mondo S.J."/>
            <person name="Barry K."/>
            <person name="Sandor L."/>
            <person name="Lee J."/>
            <person name="Lipzen A."/>
            <person name="Pangilinan J."/>
            <person name="LaButti K."/>
            <person name="Hainaut M."/>
            <person name="Henrissat B."/>
            <person name="Grigoriev I.V."/>
            <person name="Spatafora J.W."/>
            <person name="Aime M.C."/>
        </authorList>
    </citation>
    <scope>NUCLEOTIDE SEQUENCE [LARGE SCALE GENOMIC DNA]</scope>
    <source>
        <strain evidence="3 4">MCA 4186</strain>
    </source>
</reference>
<dbReference type="OrthoDB" id="406505at2759"/>
<evidence type="ECO:0000313" key="4">
    <source>
        <dbReference type="Proteomes" id="UP000245946"/>
    </source>
</evidence>
<keyword evidence="1" id="KW-0732">Signal</keyword>
<gene>
    <name evidence="3" type="ORF">FA09DRAFT_284409</name>
</gene>
<dbReference type="InterPro" id="IPR051477">
    <property type="entry name" value="Expansin_CellWall"/>
</dbReference>
<proteinExistence type="predicted"/>
<evidence type="ECO:0000256" key="1">
    <source>
        <dbReference type="ARBA" id="ARBA00022729"/>
    </source>
</evidence>
<feature type="non-terminal residue" evidence="3">
    <location>
        <position position="90"/>
    </location>
</feature>
<dbReference type="STRING" id="58919.A0A316ZFY5"/>
<sequence length="90" mass="9414">TWYGGGQLDAPSCGGKAPKSSDYVVAVPTSSGMKCGDTLHIHRGNRKMVSAVVRDTCAGCAKNQVDMTRGLFSALGSLDDGVLSNLRIRV</sequence>
<evidence type="ECO:0000313" key="3">
    <source>
        <dbReference type="EMBL" id="PWN99832.1"/>
    </source>
</evidence>
<feature type="region of interest" description="Disordered" evidence="2">
    <location>
        <begin position="1"/>
        <end position="20"/>
    </location>
</feature>
<organism evidence="3 4">
    <name type="scientific">Tilletiopsis washingtonensis</name>
    <dbReference type="NCBI Taxonomy" id="58919"/>
    <lineage>
        <taxon>Eukaryota</taxon>
        <taxon>Fungi</taxon>
        <taxon>Dikarya</taxon>
        <taxon>Basidiomycota</taxon>
        <taxon>Ustilaginomycotina</taxon>
        <taxon>Exobasidiomycetes</taxon>
        <taxon>Entylomatales</taxon>
        <taxon>Entylomatales incertae sedis</taxon>
        <taxon>Tilletiopsis</taxon>
    </lineage>
</organism>
<dbReference type="Proteomes" id="UP000245946">
    <property type="component" value="Unassembled WGS sequence"/>
</dbReference>